<dbReference type="Gene3D" id="2.70.98.10">
    <property type="match status" value="1"/>
</dbReference>
<dbReference type="RefSeq" id="WP_348394840.1">
    <property type="nucleotide sequence ID" value="NZ_CP136600.1"/>
</dbReference>
<sequence length="1058" mass="121053">MKKLSTFFSLYATLMFVSSLVAAAEPQQTISEWNRPDIQQLNREQPHANVTPYVAHEHSKQHLSLNGNWKFHWSENPELRPKNFWQNNFDVSQWQELSVPANWELNGYGRPYYVNSGYVFKMQQPNVPSQDNHVGSYRRNFMVPKQWRNQQVFVNFGAVESAFYLWVNGEKVGYSQGSKTPAEFDLTAFLKPGSNNISVEVYRFSDGSYLEDVDAWRLTGISRDVTLYATPKVRVRDYFVRAGLEDNYQNGRLQLDVDLSNHLSQSFQGELVVSLGKDNVALAQYRRDIDFAATEQNSQLSIDENITGVLPWSAESPHLYQLTIELYDNQQNQLASINDHLGFRTVELKAEQLLVNGKAVTLRGVNRHEHDMNTGRVISKESMEQDIALLKQFNVNAVRTSHYPNDPYWYKLADQYGLYLVDEANIESHGYMNKRVALGSLPEWNKAHMTRMQAMVERDKNHPSIIIWSLGNEASGGQAFKDMYDWTKQRDPTRPVQYQAAGLVDYTDIYVPFYRSPEETEQYLRGDPQKPLIHSEYAHAMGNSLGGFQQHWDVINKYPMAQGGFIWDWLDQGLLQQRSDGSHFFAYGGDFGPQQVDGSTPPKKPLRGNFLANGILQADRTPNPHAWEMKKVFQPLAISAVDLMNNEISIRNLRDFNDSTDLDFSWQLSEDGLDIAEGKFAVAAIGAGGKVKVKLDLPKININAGSEYFLMVQAHANHLANPLLPEQHLVAWQQFNLPWHSDKAVLDIQAMEDVQLLEGQDEIKVSAARFQLILDKNSGMLSSLTYDQVQMIRSPLEANFWRPLTDNDIGGKLHITSKQWKNAPAKFDKTATIKVEQNDSKTVDIWVSRNNGNRFSYQTHYRVFGSGDIQLTSTLRPIQENGRDLLRFGMSMTLPQEFDQLQWFGRGPHESYADRYLSAPIGHYGASVWSQYHPYARPQETGNKQDVRWMSLSNEAGYGLLIKGEPTFSGSALQLANRDLYFQPNKNKHGRDIRPADFITLNIDKRQIGVGGDNSWNEKGLTKAEHRLPWQFYRQQFYLRPFGPDQNINELSKQALPK</sequence>
<dbReference type="InterPro" id="IPR032312">
    <property type="entry name" value="LacZ_4"/>
</dbReference>
<dbReference type="InterPro" id="IPR036156">
    <property type="entry name" value="Beta-gal/glucu_dom_sf"/>
</dbReference>
<dbReference type="SUPFAM" id="SSF74650">
    <property type="entry name" value="Galactose mutarotase-like"/>
    <property type="match status" value="1"/>
</dbReference>
<evidence type="ECO:0000256" key="2">
    <source>
        <dbReference type="ARBA" id="ARBA00007401"/>
    </source>
</evidence>
<dbReference type="InterPro" id="IPR023230">
    <property type="entry name" value="Glyco_hydro_2_CS"/>
</dbReference>
<dbReference type="InterPro" id="IPR006104">
    <property type="entry name" value="Glyco_hydro_2_N"/>
</dbReference>
<dbReference type="InterPro" id="IPR004199">
    <property type="entry name" value="B-gal_small/dom_5"/>
</dbReference>
<reference evidence="10 11" key="1">
    <citation type="submission" date="2023-09" db="EMBL/GenBank/DDBJ databases">
        <authorList>
            <person name="Qi X."/>
        </authorList>
    </citation>
    <scope>NUCLEOTIDE SEQUENCE [LARGE SCALE GENOMIC DNA]</scope>
    <source>
        <strain evidence="10 11">S1-1</strain>
    </source>
</reference>
<dbReference type="PROSITE" id="PS00608">
    <property type="entry name" value="GLYCOSYL_HYDROL_F2_2"/>
    <property type="match status" value="1"/>
</dbReference>
<dbReference type="InterPro" id="IPR011013">
    <property type="entry name" value="Gal_mutarotase_sf_dom"/>
</dbReference>
<dbReference type="InterPro" id="IPR014718">
    <property type="entry name" value="GH-type_carb-bd"/>
</dbReference>
<dbReference type="PANTHER" id="PTHR46323:SF2">
    <property type="entry name" value="BETA-GALACTOSIDASE"/>
    <property type="match status" value="1"/>
</dbReference>
<organism evidence="10 11">
    <name type="scientific">Thalassotalea fonticola</name>
    <dbReference type="NCBI Taxonomy" id="3065649"/>
    <lineage>
        <taxon>Bacteria</taxon>
        <taxon>Pseudomonadati</taxon>
        <taxon>Pseudomonadota</taxon>
        <taxon>Gammaproteobacteria</taxon>
        <taxon>Alteromonadales</taxon>
        <taxon>Colwelliaceae</taxon>
        <taxon>Thalassotalea</taxon>
    </lineage>
</organism>
<dbReference type="Pfam" id="PF00703">
    <property type="entry name" value="Glyco_hydro_2"/>
    <property type="match status" value="1"/>
</dbReference>
<comment type="catalytic activity">
    <reaction evidence="1 7">
        <text>Hydrolysis of terminal non-reducing beta-D-galactose residues in beta-D-galactosides.</text>
        <dbReference type="EC" id="3.2.1.23"/>
    </reaction>
</comment>
<gene>
    <name evidence="10" type="ORF">RI844_11655</name>
</gene>
<feature type="chain" id="PRO_5045191053" description="Beta-galactosidase" evidence="8">
    <location>
        <begin position="24"/>
        <end position="1058"/>
    </location>
</feature>
<dbReference type="SMART" id="SM01038">
    <property type="entry name" value="Bgal_small_N"/>
    <property type="match status" value="1"/>
</dbReference>
<dbReference type="EC" id="3.2.1.23" evidence="3 7"/>
<dbReference type="Gene3D" id="2.60.120.260">
    <property type="entry name" value="Galactose-binding domain-like"/>
    <property type="match status" value="1"/>
</dbReference>
<dbReference type="InterPro" id="IPR006101">
    <property type="entry name" value="Glyco_hydro_2"/>
</dbReference>
<dbReference type="SUPFAM" id="SSF51445">
    <property type="entry name" value="(Trans)glycosidases"/>
    <property type="match status" value="1"/>
</dbReference>
<evidence type="ECO:0000256" key="4">
    <source>
        <dbReference type="ARBA" id="ARBA00022801"/>
    </source>
</evidence>
<dbReference type="Pfam" id="PF16353">
    <property type="entry name" value="LacZ_4"/>
    <property type="match status" value="1"/>
</dbReference>
<dbReference type="Pfam" id="PF02837">
    <property type="entry name" value="Glyco_hydro_2_N"/>
    <property type="match status" value="1"/>
</dbReference>
<protein>
    <recommendedName>
        <fullName evidence="3 7">Beta-galactosidase</fullName>
        <ecNumber evidence="3 7">3.2.1.23</ecNumber>
    </recommendedName>
    <alternativeName>
        <fullName evidence="6 7">Lactase</fullName>
    </alternativeName>
</protein>
<dbReference type="InterPro" id="IPR008979">
    <property type="entry name" value="Galactose-bd-like_sf"/>
</dbReference>
<dbReference type="Gene3D" id="2.60.40.10">
    <property type="entry name" value="Immunoglobulins"/>
    <property type="match status" value="2"/>
</dbReference>
<proteinExistence type="inferred from homology"/>
<dbReference type="InterPro" id="IPR006102">
    <property type="entry name" value="Ig-like_GH2"/>
</dbReference>
<dbReference type="InterPro" id="IPR013783">
    <property type="entry name" value="Ig-like_fold"/>
</dbReference>
<dbReference type="SUPFAM" id="SSF49785">
    <property type="entry name" value="Galactose-binding domain-like"/>
    <property type="match status" value="1"/>
</dbReference>
<dbReference type="PANTHER" id="PTHR46323">
    <property type="entry name" value="BETA-GALACTOSIDASE"/>
    <property type="match status" value="1"/>
</dbReference>
<dbReference type="Pfam" id="PF02836">
    <property type="entry name" value="Glyco_hydro_2_C"/>
    <property type="match status" value="1"/>
</dbReference>
<evidence type="ECO:0000256" key="8">
    <source>
        <dbReference type="SAM" id="SignalP"/>
    </source>
</evidence>
<dbReference type="PRINTS" id="PR00132">
    <property type="entry name" value="GLHYDRLASE2"/>
</dbReference>
<dbReference type="InterPro" id="IPR006103">
    <property type="entry name" value="Glyco_hydro_2_cat"/>
</dbReference>
<dbReference type="GO" id="GO:0016787">
    <property type="term" value="F:hydrolase activity"/>
    <property type="evidence" value="ECO:0007669"/>
    <property type="project" value="UniProtKB-KW"/>
</dbReference>
<keyword evidence="11" id="KW-1185">Reference proteome</keyword>
<dbReference type="Proteomes" id="UP001301442">
    <property type="component" value="Chromosome"/>
</dbReference>
<evidence type="ECO:0000313" key="10">
    <source>
        <dbReference type="EMBL" id="WOH36026.1"/>
    </source>
</evidence>
<dbReference type="InterPro" id="IPR017853">
    <property type="entry name" value="GH"/>
</dbReference>
<evidence type="ECO:0000256" key="7">
    <source>
        <dbReference type="RuleBase" id="RU361154"/>
    </source>
</evidence>
<feature type="domain" description="Beta galactosidase small chain/" evidence="9">
    <location>
        <begin position="764"/>
        <end position="1040"/>
    </location>
</feature>
<keyword evidence="8" id="KW-0732">Signal</keyword>
<keyword evidence="4 7" id="KW-0378">Hydrolase</keyword>
<evidence type="ECO:0000313" key="11">
    <source>
        <dbReference type="Proteomes" id="UP001301442"/>
    </source>
</evidence>
<comment type="similarity">
    <text evidence="2 7">Belongs to the glycosyl hydrolase 2 family.</text>
</comment>
<dbReference type="PROSITE" id="PS00719">
    <property type="entry name" value="GLYCOSYL_HYDROL_F2_1"/>
    <property type="match status" value="1"/>
</dbReference>
<evidence type="ECO:0000256" key="3">
    <source>
        <dbReference type="ARBA" id="ARBA00012756"/>
    </source>
</evidence>
<evidence type="ECO:0000256" key="6">
    <source>
        <dbReference type="ARBA" id="ARBA00032230"/>
    </source>
</evidence>
<dbReference type="SUPFAM" id="SSF49303">
    <property type="entry name" value="beta-Galactosidase/glucuronidase domain"/>
    <property type="match status" value="2"/>
</dbReference>
<dbReference type="Pfam" id="PF02929">
    <property type="entry name" value="Bgal_small_N"/>
    <property type="match status" value="1"/>
</dbReference>
<dbReference type="InterPro" id="IPR050347">
    <property type="entry name" value="Bact_Beta-galactosidase"/>
</dbReference>
<keyword evidence="5 7" id="KW-0326">Glycosidase</keyword>
<name>A0ABZ0GJR1_9GAMM</name>
<feature type="signal peptide" evidence="8">
    <location>
        <begin position="1"/>
        <end position="23"/>
    </location>
</feature>
<evidence type="ECO:0000259" key="9">
    <source>
        <dbReference type="SMART" id="SM01038"/>
    </source>
</evidence>
<dbReference type="InterPro" id="IPR023232">
    <property type="entry name" value="Glyco_hydro_2_AS"/>
</dbReference>
<accession>A0ABZ0GJR1</accession>
<dbReference type="EMBL" id="CP136600">
    <property type="protein sequence ID" value="WOH36026.1"/>
    <property type="molecule type" value="Genomic_DNA"/>
</dbReference>
<evidence type="ECO:0000256" key="1">
    <source>
        <dbReference type="ARBA" id="ARBA00001412"/>
    </source>
</evidence>
<dbReference type="Gene3D" id="3.20.20.80">
    <property type="entry name" value="Glycosidases"/>
    <property type="match status" value="1"/>
</dbReference>
<evidence type="ECO:0000256" key="5">
    <source>
        <dbReference type="ARBA" id="ARBA00023295"/>
    </source>
</evidence>